<evidence type="ECO:0000259" key="2">
    <source>
        <dbReference type="PROSITE" id="PS50069"/>
    </source>
</evidence>
<protein>
    <recommendedName>
        <fullName evidence="2">Cullin family profile domain-containing protein</fullName>
    </recommendedName>
</protein>
<sequence length="100" mass="10959">MKPENKKIRLNTSYNTVEIDINYGSKICQLTCSAFIAVVLLAFEEVDELSYEEIKQKTGISDSILKSSIASLKRAGLVHNSQGLIKFITNPGSLGPSLLI</sequence>
<evidence type="ECO:0000313" key="4">
    <source>
        <dbReference type="Proteomes" id="UP000094455"/>
    </source>
</evidence>
<dbReference type="GeneID" id="30177279"/>
<dbReference type="GO" id="GO:0031625">
    <property type="term" value="F:ubiquitin protein ligase binding"/>
    <property type="evidence" value="ECO:0007669"/>
    <property type="project" value="InterPro"/>
</dbReference>
<dbReference type="SUPFAM" id="SSF75632">
    <property type="entry name" value="Cullin homology domain"/>
    <property type="match status" value="1"/>
</dbReference>
<dbReference type="Proteomes" id="UP000094455">
    <property type="component" value="Unassembled WGS sequence"/>
</dbReference>
<dbReference type="AlphaFoldDB" id="A0A1E3NTU3"/>
<feature type="domain" description="Cullin family profile" evidence="2">
    <location>
        <begin position="1"/>
        <end position="73"/>
    </location>
</feature>
<dbReference type="OrthoDB" id="27073at2759"/>
<accession>A0A1E3NTU3</accession>
<evidence type="ECO:0000313" key="3">
    <source>
        <dbReference type="EMBL" id="ODQ49460.1"/>
    </source>
</evidence>
<gene>
    <name evidence="3" type="ORF">PICMEDRAFT_14911</name>
</gene>
<dbReference type="PROSITE" id="PS50069">
    <property type="entry name" value="CULLIN_2"/>
    <property type="match status" value="1"/>
</dbReference>
<reference evidence="3 4" key="1">
    <citation type="journal article" date="2016" name="Proc. Natl. Acad. Sci. U.S.A.">
        <title>Comparative genomics of biotechnologically important yeasts.</title>
        <authorList>
            <person name="Riley R."/>
            <person name="Haridas S."/>
            <person name="Wolfe K.H."/>
            <person name="Lopes M.R."/>
            <person name="Hittinger C.T."/>
            <person name="Goeker M."/>
            <person name="Salamov A.A."/>
            <person name="Wisecaver J.H."/>
            <person name="Long T.M."/>
            <person name="Calvey C.H."/>
            <person name="Aerts A.L."/>
            <person name="Barry K.W."/>
            <person name="Choi C."/>
            <person name="Clum A."/>
            <person name="Coughlan A.Y."/>
            <person name="Deshpande S."/>
            <person name="Douglass A.P."/>
            <person name="Hanson S.J."/>
            <person name="Klenk H.-P."/>
            <person name="LaButti K.M."/>
            <person name="Lapidus A."/>
            <person name="Lindquist E.A."/>
            <person name="Lipzen A.M."/>
            <person name="Meier-Kolthoff J.P."/>
            <person name="Ohm R.A."/>
            <person name="Otillar R.P."/>
            <person name="Pangilinan J.L."/>
            <person name="Peng Y."/>
            <person name="Rokas A."/>
            <person name="Rosa C.A."/>
            <person name="Scheuner C."/>
            <person name="Sibirny A.A."/>
            <person name="Slot J.C."/>
            <person name="Stielow J.B."/>
            <person name="Sun H."/>
            <person name="Kurtzman C.P."/>
            <person name="Blackwell M."/>
            <person name="Grigoriev I.V."/>
            <person name="Jeffries T.W."/>
        </authorList>
    </citation>
    <scope>NUCLEOTIDE SEQUENCE [LARGE SCALE GENOMIC DNA]</scope>
    <source>
        <strain evidence="3 4">NRRL Y-2026</strain>
    </source>
</reference>
<feature type="non-terminal residue" evidence="3">
    <location>
        <position position="100"/>
    </location>
</feature>
<dbReference type="Pfam" id="PF26557">
    <property type="entry name" value="Cullin_AB"/>
    <property type="match status" value="1"/>
</dbReference>
<dbReference type="RefSeq" id="XP_019020573.1">
    <property type="nucleotide sequence ID" value="XM_019160592.1"/>
</dbReference>
<dbReference type="Gene3D" id="3.30.230.130">
    <property type="entry name" value="Cullin, Chain C, Domain 2"/>
    <property type="match status" value="1"/>
</dbReference>
<name>A0A1E3NTU3_9ASCO</name>
<proteinExistence type="inferred from homology"/>
<dbReference type="GO" id="GO:0006511">
    <property type="term" value="P:ubiquitin-dependent protein catabolic process"/>
    <property type="evidence" value="ECO:0007669"/>
    <property type="project" value="InterPro"/>
</dbReference>
<evidence type="ECO:0000256" key="1">
    <source>
        <dbReference type="PROSITE-ProRule" id="PRU00330"/>
    </source>
</evidence>
<organism evidence="3 4">
    <name type="scientific">Pichia membranifaciens NRRL Y-2026</name>
    <dbReference type="NCBI Taxonomy" id="763406"/>
    <lineage>
        <taxon>Eukaryota</taxon>
        <taxon>Fungi</taxon>
        <taxon>Dikarya</taxon>
        <taxon>Ascomycota</taxon>
        <taxon>Saccharomycotina</taxon>
        <taxon>Pichiomycetes</taxon>
        <taxon>Pichiales</taxon>
        <taxon>Pichiaceae</taxon>
        <taxon>Pichia</taxon>
    </lineage>
</organism>
<dbReference type="EMBL" id="KV454001">
    <property type="protein sequence ID" value="ODQ49460.1"/>
    <property type="molecule type" value="Genomic_DNA"/>
</dbReference>
<dbReference type="InterPro" id="IPR059120">
    <property type="entry name" value="Cullin-like_AB"/>
</dbReference>
<comment type="similarity">
    <text evidence="1">Belongs to the cullin family.</text>
</comment>
<dbReference type="InterPro" id="IPR036317">
    <property type="entry name" value="Cullin_homology_sf"/>
</dbReference>
<keyword evidence="4" id="KW-1185">Reference proteome</keyword>
<dbReference type="InterPro" id="IPR016158">
    <property type="entry name" value="Cullin_homology"/>
</dbReference>